<dbReference type="EMBL" id="JARGEQ010000061">
    <property type="protein sequence ID" value="MDF1586057.1"/>
    <property type="molecule type" value="Genomic_DNA"/>
</dbReference>
<keyword evidence="2" id="KW-0808">Transferase</keyword>
<dbReference type="PANTHER" id="PTHR12526">
    <property type="entry name" value="GLYCOSYLTRANSFERASE"/>
    <property type="match status" value="1"/>
</dbReference>
<dbReference type="PANTHER" id="PTHR12526:SF636">
    <property type="entry name" value="BLL3647 PROTEIN"/>
    <property type="match status" value="1"/>
</dbReference>
<evidence type="ECO:0000313" key="2">
    <source>
        <dbReference type="EMBL" id="MDF1586057.1"/>
    </source>
</evidence>
<gene>
    <name evidence="2" type="ORF">PZ740_06635</name>
</gene>
<sequence length="400" mass="42758">MRLVLFLPSFDAGGAQRQFAQLAQGLARRGHQVSCVALVPGGPYWGRLEADPGVRLVALHGRTAPGRLGLGRQWLASAGLLRRELRRDRPDVLYSALHAANLVAWLAARGGRTVPVAWGLRAARQDLSWRRRLPYALCAMLSPSVDLLVANSAAGLADHRASLYRTRNAAVVPNGIDVASFRPDPGGRARVRGEWGVPDEVPLVGLVGRLVPVKDHPTFLRAARILAGRTEARFVCVGGGAAARRLELEEEARRLGLGDRLLWAGERADMADVLNALDILCLPSRSEAFPNALAEAMACGVPCVATPVGDVPDILGSTGRLVPVGDPEALAAALHELLQLPASWRRALGVEACERIRQRYAVERMIEATERVLGGVVAHRAGARVQPAGAPSVIDRGQAP</sequence>
<accession>A0AAP3UYK2</accession>
<dbReference type="Pfam" id="PF13692">
    <property type="entry name" value="Glyco_trans_1_4"/>
    <property type="match status" value="1"/>
</dbReference>
<name>A0AAP3UYK2_9PROT</name>
<reference evidence="2 3" key="1">
    <citation type="submission" date="2023-03" db="EMBL/GenBank/DDBJ databases">
        <title>YIM 152171 draft genome.</title>
        <authorList>
            <person name="Yang Z."/>
        </authorList>
    </citation>
    <scope>NUCLEOTIDE SEQUENCE [LARGE SCALE GENOMIC DNA]</scope>
    <source>
        <strain evidence="2 3">YIM 152171</strain>
    </source>
</reference>
<dbReference type="Proteomes" id="UP001301140">
    <property type="component" value="Unassembled WGS sequence"/>
</dbReference>
<feature type="domain" description="Glycosyltransferase subfamily 4-like N-terminal" evidence="1">
    <location>
        <begin position="13"/>
        <end position="179"/>
    </location>
</feature>
<dbReference type="SUPFAM" id="SSF53756">
    <property type="entry name" value="UDP-Glycosyltransferase/glycogen phosphorylase"/>
    <property type="match status" value="1"/>
</dbReference>
<protein>
    <submittedName>
        <fullName evidence="2">Glycosyltransferase</fullName>
        <ecNumber evidence="2">2.4.-.-</ecNumber>
    </submittedName>
</protein>
<dbReference type="InterPro" id="IPR028098">
    <property type="entry name" value="Glyco_trans_4-like_N"/>
</dbReference>
<dbReference type="RefSeq" id="WP_327788477.1">
    <property type="nucleotide sequence ID" value="NZ_JARGEQ010000061.1"/>
</dbReference>
<dbReference type="Pfam" id="PF13439">
    <property type="entry name" value="Glyco_transf_4"/>
    <property type="match status" value="1"/>
</dbReference>
<evidence type="ECO:0000259" key="1">
    <source>
        <dbReference type="Pfam" id="PF13439"/>
    </source>
</evidence>
<keyword evidence="2" id="KW-0328">Glycosyltransferase</keyword>
<dbReference type="AlphaFoldDB" id="A0AAP3UYK2"/>
<organism evidence="2 3">
    <name type="scientific">Marinimicrococcus flavescens</name>
    <dbReference type="NCBI Taxonomy" id="3031815"/>
    <lineage>
        <taxon>Bacteria</taxon>
        <taxon>Pseudomonadati</taxon>
        <taxon>Pseudomonadota</taxon>
        <taxon>Alphaproteobacteria</taxon>
        <taxon>Geminicoccales</taxon>
        <taxon>Geminicoccaceae</taxon>
        <taxon>Marinimicrococcus</taxon>
    </lineage>
</organism>
<dbReference type="GO" id="GO:0016757">
    <property type="term" value="F:glycosyltransferase activity"/>
    <property type="evidence" value="ECO:0007669"/>
    <property type="project" value="UniProtKB-KW"/>
</dbReference>
<keyword evidence="3" id="KW-1185">Reference proteome</keyword>
<comment type="caution">
    <text evidence="2">The sequence shown here is derived from an EMBL/GenBank/DDBJ whole genome shotgun (WGS) entry which is preliminary data.</text>
</comment>
<dbReference type="EC" id="2.4.-.-" evidence="2"/>
<proteinExistence type="predicted"/>
<evidence type="ECO:0000313" key="3">
    <source>
        <dbReference type="Proteomes" id="UP001301140"/>
    </source>
</evidence>
<dbReference type="Gene3D" id="3.40.50.2000">
    <property type="entry name" value="Glycogen Phosphorylase B"/>
    <property type="match status" value="2"/>
</dbReference>